<protein>
    <submittedName>
        <fullName evidence="2">Uncharacterized protein</fullName>
    </submittedName>
</protein>
<evidence type="ECO:0000313" key="2">
    <source>
        <dbReference type="EMBL" id="QGO06906.1"/>
    </source>
</evidence>
<dbReference type="EMBL" id="CP038908">
    <property type="protein sequence ID" value="QGO06906.1"/>
    <property type="molecule type" value="Genomic_DNA"/>
</dbReference>
<name>A0A9Q6LN83_PISSA</name>
<reference evidence="2 3" key="1">
    <citation type="submission" date="2019-04" db="EMBL/GenBank/DDBJ databases">
        <title>Complete genome sequencing of Piscirickettsia salmonis strain Psal-009.</title>
        <authorList>
            <person name="Schober I."/>
            <person name="Bunk B."/>
            <person name="Sproer C."/>
            <person name="Carril G.P."/>
            <person name="Riedel T."/>
            <person name="Flores-Herrera P.A."/>
            <person name="Nourdin-Galindo G."/>
            <person name="Marshall S.H."/>
            <person name="Overmann J."/>
        </authorList>
    </citation>
    <scope>NUCLEOTIDE SEQUENCE [LARGE SCALE GENOMIC DNA]</scope>
    <source>
        <strain evidence="2 3">Psal-009</strain>
    </source>
</reference>
<accession>A0A9Q6LN83</accession>
<sequence>MPARKKTESNRQVKRKTSRNKLSVQATKEAVSSKKTRAAARGQSTLTKVAVNSGEKTKYLSFRVDMDFHQRATNAAAYAYQGKLSELLDEAVKEKLEEIEQAQEAVLKSRLHLSKKDLKVIADEVETPSAPTKAFVDFMNKDHLDHKKYNKNIASILSGIQNRKT</sequence>
<keyword evidence="3" id="KW-1185">Reference proteome</keyword>
<organism evidence="2 3">
    <name type="scientific">Piscirickettsia salmonis</name>
    <dbReference type="NCBI Taxonomy" id="1238"/>
    <lineage>
        <taxon>Bacteria</taxon>
        <taxon>Pseudomonadati</taxon>
        <taxon>Pseudomonadota</taxon>
        <taxon>Gammaproteobacteria</taxon>
        <taxon>Thiotrichales</taxon>
        <taxon>Piscirickettsiaceae</taxon>
        <taxon>Piscirickettsia</taxon>
    </lineage>
</organism>
<dbReference type="GeneID" id="66740015"/>
<evidence type="ECO:0000256" key="1">
    <source>
        <dbReference type="SAM" id="MobiDB-lite"/>
    </source>
</evidence>
<gene>
    <name evidence="2" type="ORF">Psal009_02841</name>
</gene>
<dbReference type="RefSeq" id="WP_036780855.1">
    <property type="nucleotide sequence ID" value="NZ_CP012413.1"/>
</dbReference>
<evidence type="ECO:0000313" key="3">
    <source>
        <dbReference type="Proteomes" id="UP000422232"/>
    </source>
</evidence>
<dbReference type="Proteomes" id="UP000422232">
    <property type="component" value="Chromosome"/>
</dbReference>
<dbReference type="AlphaFoldDB" id="A0A9Q6LN83"/>
<feature type="region of interest" description="Disordered" evidence="1">
    <location>
        <begin position="1"/>
        <end position="42"/>
    </location>
</feature>
<feature type="compositionally biased region" description="Basic and acidic residues" evidence="1">
    <location>
        <begin position="1"/>
        <end position="11"/>
    </location>
</feature>
<proteinExistence type="predicted"/>